<proteinExistence type="inferred from homology"/>
<evidence type="ECO:0000256" key="9">
    <source>
        <dbReference type="PIRSR" id="PIRSR004682-3"/>
    </source>
</evidence>
<dbReference type="PIRSF" id="PIRSF004682">
    <property type="entry name" value="GmhB"/>
    <property type="match status" value="1"/>
</dbReference>
<dbReference type="EMBL" id="AQFT01000038">
    <property type="protein sequence ID" value="EMZ33969.1"/>
    <property type="molecule type" value="Genomic_DNA"/>
</dbReference>
<feature type="active site" description="Proton donor" evidence="8">
    <location>
        <position position="19"/>
    </location>
</feature>
<comment type="cofactor">
    <cofactor evidence="10">
        <name>Mg(2+)</name>
        <dbReference type="ChEBI" id="CHEBI:18420"/>
    </cofactor>
</comment>
<dbReference type="HOGENOM" id="CLU_085077_2_1_9"/>
<comment type="subcellular location">
    <subcellularLocation>
        <location evidence="1 7">Cytoplasm</location>
    </subcellularLocation>
</comment>
<dbReference type="SUPFAM" id="SSF56784">
    <property type="entry name" value="HAD-like"/>
    <property type="match status" value="1"/>
</dbReference>
<dbReference type="PANTHER" id="PTHR42891">
    <property type="entry name" value="D-GLYCERO-BETA-D-MANNO-HEPTOSE-1,7-BISPHOSPHATE 7-PHOSPHATASE"/>
    <property type="match status" value="1"/>
</dbReference>
<evidence type="ECO:0000313" key="12">
    <source>
        <dbReference type="Proteomes" id="UP000012589"/>
    </source>
</evidence>
<comment type="similarity">
    <text evidence="7">Belongs to the gmhB family.</text>
</comment>
<dbReference type="GO" id="GO:0005737">
    <property type="term" value="C:cytoplasm"/>
    <property type="evidence" value="ECO:0007669"/>
    <property type="project" value="UniProtKB-SubCell"/>
</dbReference>
<evidence type="ECO:0000256" key="2">
    <source>
        <dbReference type="ARBA" id="ARBA00022490"/>
    </source>
</evidence>
<comment type="caution">
    <text evidence="11">The sequence shown here is derived from an EMBL/GenBank/DDBJ whole genome shotgun (WGS) entry which is preliminary data.</text>
</comment>
<feature type="active site" description="Nucleophile" evidence="8">
    <location>
        <position position="17"/>
    </location>
</feature>
<protein>
    <recommendedName>
        <fullName evidence="6 7">D,D-heptose 1,7-bisphosphate phosphatase</fullName>
        <ecNumber evidence="7">3.1.3.-</ecNumber>
    </recommendedName>
</protein>
<keyword evidence="4 7" id="KW-0378">Hydrolase</keyword>
<dbReference type="eggNOG" id="COG0241">
    <property type="taxonomic scope" value="Bacteria"/>
</dbReference>
<reference evidence="11 12" key="1">
    <citation type="journal article" date="2014" name="Genome Announc.">
        <title>Draft genome sequences of the altered schaedler flora, a defined bacterial community from gnotobiotic mice.</title>
        <authorList>
            <person name="Wannemuehler M.J."/>
            <person name="Overstreet A.M."/>
            <person name="Ward D.V."/>
            <person name="Phillips G.J."/>
        </authorList>
    </citation>
    <scope>NUCLEOTIDE SEQUENCE [LARGE SCALE GENOMIC DNA]</scope>
    <source>
        <strain evidence="11 12">ASF492</strain>
    </source>
</reference>
<accession>N2BB56</accession>
<dbReference type="GO" id="GO:0005975">
    <property type="term" value="P:carbohydrate metabolic process"/>
    <property type="evidence" value="ECO:0007669"/>
    <property type="project" value="InterPro"/>
</dbReference>
<evidence type="ECO:0000256" key="4">
    <source>
        <dbReference type="ARBA" id="ARBA00022801"/>
    </source>
</evidence>
<organism evidence="11 12">
    <name type="scientific">Eubacterium plexicaudatum ASF492</name>
    <dbReference type="NCBI Taxonomy" id="1235802"/>
    <lineage>
        <taxon>Bacteria</taxon>
        <taxon>Bacillati</taxon>
        <taxon>Bacillota</taxon>
        <taxon>Clostridia</taxon>
        <taxon>Eubacteriales</taxon>
        <taxon>Eubacteriaceae</taxon>
        <taxon>Eubacterium</taxon>
    </lineage>
</organism>
<dbReference type="InterPro" id="IPR004446">
    <property type="entry name" value="Heptose_bisP_phosphatase"/>
</dbReference>
<dbReference type="PATRIC" id="fig|1235802.3.peg.1337"/>
<dbReference type="InterPro" id="IPR006549">
    <property type="entry name" value="HAD-SF_hydro_IIIA"/>
</dbReference>
<dbReference type="InterPro" id="IPR006543">
    <property type="entry name" value="Histidinol-phos"/>
</dbReference>
<sequence>MCMEESSVFLKPAVFLDRDGVLTEEKSYITVMEDFKIFPYAADCIKRIHNKGYYAIVITNQSGIARGLLTEKVLQEMNRYLILQTGVDAVYYCPHHPDAGCNCRKPQKGMFDMACRDFVIDMEHSYMVGDRAGDIIAGQNIGIRTILLESGYGTARLEKNVKPDFIFEDLTDVIKIL</sequence>
<dbReference type="Proteomes" id="UP000012589">
    <property type="component" value="Unassembled WGS sequence"/>
</dbReference>
<evidence type="ECO:0000256" key="1">
    <source>
        <dbReference type="ARBA" id="ARBA00004496"/>
    </source>
</evidence>
<keyword evidence="2 7" id="KW-0963">Cytoplasm</keyword>
<feature type="site" description="Contributes to substrate recognition" evidence="9">
    <location>
        <position position="104"/>
    </location>
</feature>
<dbReference type="Gene3D" id="3.40.50.1000">
    <property type="entry name" value="HAD superfamily/HAD-like"/>
    <property type="match status" value="1"/>
</dbReference>
<dbReference type="CDD" id="cd07503">
    <property type="entry name" value="HAD_HisB-N"/>
    <property type="match status" value="1"/>
</dbReference>
<feature type="binding site" evidence="10">
    <location>
        <position position="103"/>
    </location>
    <ligand>
        <name>Zn(2+)</name>
        <dbReference type="ChEBI" id="CHEBI:29105"/>
    </ligand>
</feature>
<feature type="binding site" evidence="10">
    <location>
        <position position="101"/>
    </location>
    <ligand>
        <name>Zn(2+)</name>
        <dbReference type="ChEBI" id="CHEBI:29105"/>
    </ligand>
</feature>
<dbReference type="Pfam" id="PF13242">
    <property type="entry name" value="Hydrolase_like"/>
    <property type="match status" value="1"/>
</dbReference>
<keyword evidence="10" id="KW-0862">Zinc</keyword>
<dbReference type="EC" id="3.1.3.-" evidence="7"/>
<dbReference type="AlphaFoldDB" id="N2BB56"/>
<evidence type="ECO:0000256" key="8">
    <source>
        <dbReference type="PIRSR" id="PIRSR004682-1"/>
    </source>
</evidence>
<dbReference type="NCBIfam" id="TIGR01656">
    <property type="entry name" value="Histidinol-ppas"/>
    <property type="match status" value="1"/>
</dbReference>
<feature type="binding site" evidence="10">
    <location>
        <position position="19"/>
    </location>
    <ligand>
        <name>Mg(2+)</name>
        <dbReference type="ChEBI" id="CHEBI:18420"/>
    </ligand>
</feature>
<feature type="binding site" evidence="10">
    <location>
        <position position="93"/>
    </location>
    <ligand>
        <name>Zn(2+)</name>
        <dbReference type="ChEBI" id="CHEBI:29105"/>
    </ligand>
</feature>
<feature type="site" description="Stabilizes the phosphoryl group" evidence="9">
    <location>
        <position position="59"/>
    </location>
</feature>
<dbReference type="GO" id="GO:0046872">
    <property type="term" value="F:metal ion binding"/>
    <property type="evidence" value="ECO:0007669"/>
    <property type="project" value="UniProtKB-KW"/>
</dbReference>
<dbReference type="GO" id="GO:0016791">
    <property type="term" value="F:phosphatase activity"/>
    <property type="evidence" value="ECO:0007669"/>
    <property type="project" value="InterPro"/>
</dbReference>
<evidence type="ECO:0000256" key="6">
    <source>
        <dbReference type="ARBA" id="ARBA00031828"/>
    </source>
</evidence>
<evidence type="ECO:0000256" key="3">
    <source>
        <dbReference type="ARBA" id="ARBA00022723"/>
    </source>
</evidence>
<feature type="binding site" evidence="10">
    <location>
        <position position="130"/>
    </location>
    <ligand>
        <name>Mg(2+)</name>
        <dbReference type="ChEBI" id="CHEBI:18420"/>
    </ligand>
</feature>
<dbReference type="InterPro" id="IPR036412">
    <property type="entry name" value="HAD-like_sf"/>
</dbReference>
<dbReference type="NCBIfam" id="TIGR01662">
    <property type="entry name" value="HAD-SF-IIIA"/>
    <property type="match status" value="1"/>
</dbReference>
<dbReference type="InterPro" id="IPR023214">
    <property type="entry name" value="HAD_sf"/>
</dbReference>
<keyword evidence="10" id="KW-0460">Magnesium</keyword>
<evidence type="ECO:0000256" key="7">
    <source>
        <dbReference type="PIRNR" id="PIRNR004682"/>
    </source>
</evidence>
<gene>
    <name evidence="11" type="ORF">C823_01250</name>
</gene>
<comment type="cofactor">
    <cofactor evidence="10">
        <name>Zn(2+)</name>
        <dbReference type="ChEBI" id="CHEBI:29105"/>
    </cofactor>
</comment>
<keyword evidence="5 7" id="KW-0119">Carbohydrate metabolism</keyword>
<dbReference type="PANTHER" id="PTHR42891:SF1">
    <property type="entry name" value="D-GLYCERO-BETA-D-MANNO-HEPTOSE-1,7-BISPHOSPHATE 7-PHOSPHATASE"/>
    <property type="match status" value="1"/>
</dbReference>
<dbReference type="STRING" id="1235802.C823_01250"/>
<feature type="binding site" evidence="10">
    <location>
        <position position="95"/>
    </location>
    <ligand>
        <name>Zn(2+)</name>
        <dbReference type="ChEBI" id="CHEBI:29105"/>
    </ligand>
</feature>
<keyword evidence="12" id="KW-1185">Reference proteome</keyword>
<name>N2BB56_9FIRM</name>
<keyword evidence="3 10" id="KW-0479">Metal-binding</keyword>
<evidence type="ECO:0000256" key="5">
    <source>
        <dbReference type="ARBA" id="ARBA00023277"/>
    </source>
</evidence>
<evidence type="ECO:0000256" key="10">
    <source>
        <dbReference type="PIRSR" id="PIRSR004682-4"/>
    </source>
</evidence>
<feature type="site" description="Stabilizes the phosphoryl group" evidence="9">
    <location>
        <position position="105"/>
    </location>
</feature>
<evidence type="ECO:0000313" key="11">
    <source>
        <dbReference type="EMBL" id="EMZ33969.1"/>
    </source>
</evidence>
<feature type="binding site" evidence="10">
    <location>
        <position position="17"/>
    </location>
    <ligand>
        <name>Mg(2+)</name>
        <dbReference type="ChEBI" id="CHEBI:18420"/>
    </ligand>
</feature>